<reference evidence="2" key="1">
    <citation type="submission" date="2023-03" db="EMBL/GenBank/DDBJ databases">
        <title>Massive genome expansion in bonnet fungi (Mycena s.s.) driven by repeated elements and novel gene families across ecological guilds.</title>
        <authorList>
            <consortium name="Lawrence Berkeley National Laboratory"/>
            <person name="Harder C.B."/>
            <person name="Miyauchi S."/>
            <person name="Viragh M."/>
            <person name="Kuo A."/>
            <person name="Thoen E."/>
            <person name="Andreopoulos B."/>
            <person name="Lu D."/>
            <person name="Skrede I."/>
            <person name="Drula E."/>
            <person name="Henrissat B."/>
            <person name="Morin E."/>
            <person name="Kohler A."/>
            <person name="Barry K."/>
            <person name="LaButti K."/>
            <person name="Morin E."/>
            <person name="Salamov A."/>
            <person name="Lipzen A."/>
            <person name="Mereny Z."/>
            <person name="Hegedus B."/>
            <person name="Baldrian P."/>
            <person name="Stursova M."/>
            <person name="Weitz H."/>
            <person name="Taylor A."/>
            <person name="Grigoriev I.V."/>
            <person name="Nagy L.G."/>
            <person name="Martin F."/>
            <person name="Kauserud H."/>
        </authorList>
    </citation>
    <scope>NUCLEOTIDE SEQUENCE</scope>
    <source>
        <strain evidence="2">9144</strain>
    </source>
</reference>
<dbReference type="AlphaFoldDB" id="A0AAD6V3N7"/>
<organism evidence="2 3">
    <name type="scientific">Mycena pura</name>
    <dbReference type="NCBI Taxonomy" id="153505"/>
    <lineage>
        <taxon>Eukaryota</taxon>
        <taxon>Fungi</taxon>
        <taxon>Dikarya</taxon>
        <taxon>Basidiomycota</taxon>
        <taxon>Agaricomycotina</taxon>
        <taxon>Agaricomycetes</taxon>
        <taxon>Agaricomycetidae</taxon>
        <taxon>Agaricales</taxon>
        <taxon>Marasmiineae</taxon>
        <taxon>Mycenaceae</taxon>
        <taxon>Mycena</taxon>
    </lineage>
</organism>
<sequence>MMNHIVKYKSSPWQNIMKLEIHENCIEFHLAFKKGIAGLNSLYRGFSISRCKAFSNFATTRTRTRATSAALHPGWPRPQRPPSALNTPACAAASFGEQEFNVFATAIYDRGLCDGSSHSMLDYQLKGIVQHIEARSLLVDVTEWEPNDRVCANFMPNKLHVKQTDVVDGSALGGAAHSVLVEYRVFPAQVSSILGPVFLSTTLIHCPSVFLCEALLCNHGDTASSAAGAEFRSAALPSGRRLSTSSSMSCRRRYHGLVQCAEREPHPEGTQYTHGGTRPNGRTRTLASSVSSTGPSAANGVFFPVCFGRAAILMAPPKIVGVVETPDVVVGAVDPKRHVVTARGADQRKTNATGNATAALCTGTPVDIDLAATPLGAAVWRHAGPEERFPAEVRHTGEVDGAVARGGLKECGVEDANYGIICAIFRLCVRIAFLVRELSTRDTLAEDVCSGVRADARVVHRLCCASPRRRVARYPTHFVVHIAFLMSLELE</sequence>
<protein>
    <submittedName>
        <fullName evidence="2">Uncharacterized protein</fullName>
    </submittedName>
</protein>
<gene>
    <name evidence="2" type="ORF">GGX14DRAFT_401701</name>
</gene>
<keyword evidence="3" id="KW-1185">Reference proteome</keyword>
<dbReference type="Proteomes" id="UP001219525">
    <property type="component" value="Unassembled WGS sequence"/>
</dbReference>
<proteinExistence type="predicted"/>
<evidence type="ECO:0000313" key="3">
    <source>
        <dbReference type="Proteomes" id="UP001219525"/>
    </source>
</evidence>
<name>A0AAD6V3N7_9AGAR</name>
<dbReference type="EMBL" id="JARJCW010000071">
    <property type="protein sequence ID" value="KAJ7198713.1"/>
    <property type="molecule type" value="Genomic_DNA"/>
</dbReference>
<feature type="region of interest" description="Disordered" evidence="1">
    <location>
        <begin position="266"/>
        <end position="291"/>
    </location>
</feature>
<accession>A0AAD6V3N7</accession>
<evidence type="ECO:0000313" key="2">
    <source>
        <dbReference type="EMBL" id="KAJ7198713.1"/>
    </source>
</evidence>
<comment type="caution">
    <text evidence="2">The sequence shown here is derived from an EMBL/GenBank/DDBJ whole genome shotgun (WGS) entry which is preliminary data.</text>
</comment>
<feature type="compositionally biased region" description="Polar residues" evidence="1">
    <location>
        <begin position="270"/>
        <end position="291"/>
    </location>
</feature>
<evidence type="ECO:0000256" key="1">
    <source>
        <dbReference type="SAM" id="MobiDB-lite"/>
    </source>
</evidence>